<dbReference type="EMBL" id="CP002834">
    <property type="protein sequence ID" value="AFI68994.1"/>
    <property type="molecule type" value="Genomic_DNA"/>
</dbReference>
<gene>
    <name evidence="2" type="ordered locus">BP1026B_II0735</name>
</gene>
<evidence type="ECO:0000256" key="1">
    <source>
        <dbReference type="SAM" id="MobiDB-lite"/>
    </source>
</evidence>
<feature type="region of interest" description="Disordered" evidence="1">
    <location>
        <begin position="107"/>
        <end position="132"/>
    </location>
</feature>
<evidence type="ECO:0000313" key="3">
    <source>
        <dbReference type="Proteomes" id="UP000010087"/>
    </source>
</evidence>
<feature type="compositionally biased region" description="Polar residues" evidence="1">
    <location>
        <begin position="110"/>
        <end position="131"/>
    </location>
</feature>
<dbReference type="AlphaFoldDB" id="A0A0H3HRZ1"/>
<accession>A0A0H3HRZ1</accession>
<name>A0A0H3HRZ1_BURP2</name>
<proteinExistence type="predicted"/>
<reference evidence="2 3" key="1">
    <citation type="journal article" date="2012" name="PLoS ONE">
        <title>Evolution of Burkholderia pseudomallei in recurrent melioidosis.</title>
        <authorList>
            <person name="Hayden H.S."/>
            <person name="Lim R."/>
            <person name="Brittnacher M.J."/>
            <person name="Sims E.H."/>
            <person name="Ramage E.R."/>
            <person name="Fong C."/>
            <person name="Wu Z."/>
            <person name="Crist E."/>
            <person name="Chang J."/>
            <person name="Zhou Y."/>
            <person name="Radey M."/>
            <person name="Rohmer L."/>
            <person name="Haugen E."/>
            <person name="Gillett W."/>
            <person name="Wuthiekanun V."/>
            <person name="Peacock S.J."/>
            <person name="Kaul R."/>
            <person name="Miller S.I."/>
            <person name="Manoil C."/>
            <person name="Jacobs M.A."/>
        </authorList>
    </citation>
    <scope>NUCLEOTIDE SEQUENCE [LARGE SCALE GENOMIC DNA]</scope>
    <source>
        <strain evidence="2 3">1026b</strain>
    </source>
</reference>
<evidence type="ECO:0000313" key="2">
    <source>
        <dbReference type="EMBL" id="AFI68994.1"/>
    </source>
</evidence>
<dbReference type="KEGG" id="bpz:BP1026B_II0735"/>
<organism evidence="2 3">
    <name type="scientific">Burkholderia pseudomallei (strain 1026b)</name>
    <dbReference type="NCBI Taxonomy" id="884204"/>
    <lineage>
        <taxon>Bacteria</taxon>
        <taxon>Pseudomonadati</taxon>
        <taxon>Pseudomonadota</taxon>
        <taxon>Betaproteobacteria</taxon>
        <taxon>Burkholderiales</taxon>
        <taxon>Burkholderiaceae</taxon>
        <taxon>Burkholderia</taxon>
        <taxon>pseudomallei group</taxon>
    </lineage>
</organism>
<dbReference type="Proteomes" id="UP000010087">
    <property type="component" value="Chromosome 2"/>
</dbReference>
<protein>
    <submittedName>
        <fullName evidence="2">Uncharacterized protein</fullName>
    </submittedName>
</protein>
<sequence length="206" mass="23492">MPECISAVIECAEGRRMWSSRWSAPPAESTRGAYSWLPSRNPGLTEVGYNEATCSSYRRYCPFINCSIGLCQKLLSSVQHTGADHLPRAATPASKLHLKVFRETGLACQPPSSSDPGRSTCRYTPSRSHPQSHLLEQKNHLLPSPLLAHSREEQNRWRWLRYPSFHPAVQFANHHQRHTAHTLQMLLPLRPLRPRSSWSSRVSRMF</sequence>